<reference evidence="3" key="1">
    <citation type="submission" date="2022-11" db="UniProtKB">
        <authorList>
            <consortium name="WormBaseParasite"/>
        </authorList>
    </citation>
    <scope>IDENTIFICATION</scope>
</reference>
<accession>A0A915IMP6</accession>
<dbReference type="Proteomes" id="UP000887565">
    <property type="component" value="Unplaced"/>
</dbReference>
<sequence length="81" mass="9290">MLSKQGQKLASQPQNDLEVPQTPDEENIVALFELPKGDQWPFMQQQIANGQKLDPTLDQSQQKVEHQNKSSESTWKLQKET</sequence>
<protein>
    <submittedName>
        <fullName evidence="3">Uncharacterized protein</fullName>
    </submittedName>
</protein>
<feature type="compositionally biased region" description="Polar residues" evidence="1">
    <location>
        <begin position="70"/>
        <end position="81"/>
    </location>
</feature>
<keyword evidence="2" id="KW-1185">Reference proteome</keyword>
<organism evidence="2 3">
    <name type="scientific">Romanomermis culicivorax</name>
    <name type="common">Nematode worm</name>
    <dbReference type="NCBI Taxonomy" id="13658"/>
    <lineage>
        <taxon>Eukaryota</taxon>
        <taxon>Metazoa</taxon>
        <taxon>Ecdysozoa</taxon>
        <taxon>Nematoda</taxon>
        <taxon>Enoplea</taxon>
        <taxon>Dorylaimia</taxon>
        <taxon>Mermithida</taxon>
        <taxon>Mermithoidea</taxon>
        <taxon>Mermithidae</taxon>
        <taxon>Romanomermis</taxon>
    </lineage>
</organism>
<evidence type="ECO:0000313" key="3">
    <source>
        <dbReference type="WBParaSite" id="nRc.2.0.1.t15085-RA"/>
    </source>
</evidence>
<feature type="compositionally biased region" description="Polar residues" evidence="1">
    <location>
        <begin position="1"/>
        <end position="15"/>
    </location>
</feature>
<evidence type="ECO:0000313" key="2">
    <source>
        <dbReference type="Proteomes" id="UP000887565"/>
    </source>
</evidence>
<proteinExistence type="predicted"/>
<name>A0A915IMP6_ROMCU</name>
<dbReference type="WBParaSite" id="nRc.2.0.1.t15085-RA">
    <property type="protein sequence ID" value="nRc.2.0.1.t15085-RA"/>
    <property type="gene ID" value="nRc.2.0.1.g15085"/>
</dbReference>
<feature type="region of interest" description="Disordered" evidence="1">
    <location>
        <begin position="55"/>
        <end position="81"/>
    </location>
</feature>
<evidence type="ECO:0000256" key="1">
    <source>
        <dbReference type="SAM" id="MobiDB-lite"/>
    </source>
</evidence>
<feature type="region of interest" description="Disordered" evidence="1">
    <location>
        <begin position="1"/>
        <end position="24"/>
    </location>
</feature>
<dbReference type="AlphaFoldDB" id="A0A915IMP6"/>